<evidence type="ECO:0008006" key="4">
    <source>
        <dbReference type="Google" id="ProtNLM"/>
    </source>
</evidence>
<reference evidence="2" key="1">
    <citation type="submission" date="2022-04" db="EMBL/GenBank/DDBJ databases">
        <title>Carnegiea gigantea Genome sequencing and assembly v2.</title>
        <authorList>
            <person name="Copetti D."/>
            <person name="Sanderson M.J."/>
            <person name="Burquez A."/>
            <person name="Wojciechowski M.F."/>
        </authorList>
    </citation>
    <scope>NUCLEOTIDE SEQUENCE</scope>
    <source>
        <strain evidence="2">SGP5-SGP5p</strain>
        <tissue evidence="2">Aerial part</tissue>
    </source>
</reference>
<feature type="region of interest" description="Disordered" evidence="1">
    <location>
        <begin position="69"/>
        <end position="111"/>
    </location>
</feature>
<keyword evidence="3" id="KW-1185">Reference proteome</keyword>
<proteinExistence type="predicted"/>
<feature type="compositionally biased region" description="Basic residues" evidence="1">
    <location>
        <begin position="96"/>
        <end position="107"/>
    </location>
</feature>
<dbReference type="EMBL" id="JAKOGI010000067">
    <property type="protein sequence ID" value="KAJ8445943.1"/>
    <property type="molecule type" value="Genomic_DNA"/>
</dbReference>
<dbReference type="OrthoDB" id="1930534at2759"/>
<dbReference type="Proteomes" id="UP001153076">
    <property type="component" value="Unassembled WGS sequence"/>
</dbReference>
<dbReference type="InterPro" id="IPR036312">
    <property type="entry name" value="Bifun_inhib/LTP/seed_sf"/>
</dbReference>
<dbReference type="AlphaFoldDB" id="A0A9Q1KM56"/>
<dbReference type="SUPFAM" id="SSF47699">
    <property type="entry name" value="Bifunctional inhibitor/lipid-transfer protein/seed storage 2S albumin"/>
    <property type="match status" value="1"/>
</dbReference>
<comment type="caution">
    <text evidence="2">The sequence shown here is derived from an EMBL/GenBank/DDBJ whole genome shotgun (WGS) entry which is preliminary data.</text>
</comment>
<evidence type="ECO:0000313" key="3">
    <source>
        <dbReference type="Proteomes" id="UP001153076"/>
    </source>
</evidence>
<protein>
    <recommendedName>
        <fullName evidence="4">Bifunctional inhibitor/plant lipid transfer protein/seed storage helical domain-containing protein</fullName>
    </recommendedName>
</protein>
<gene>
    <name evidence="2" type="ORF">Cgig2_003819</name>
</gene>
<organism evidence="2 3">
    <name type="scientific">Carnegiea gigantea</name>
    <dbReference type="NCBI Taxonomy" id="171969"/>
    <lineage>
        <taxon>Eukaryota</taxon>
        <taxon>Viridiplantae</taxon>
        <taxon>Streptophyta</taxon>
        <taxon>Embryophyta</taxon>
        <taxon>Tracheophyta</taxon>
        <taxon>Spermatophyta</taxon>
        <taxon>Magnoliopsida</taxon>
        <taxon>eudicotyledons</taxon>
        <taxon>Gunneridae</taxon>
        <taxon>Pentapetalae</taxon>
        <taxon>Caryophyllales</taxon>
        <taxon>Cactineae</taxon>
        <taxon>Cactaceae</taxon>
        <taxon>Cactoideae</taxon>
        <taxon>Echinocereeae</taxon>
        <taxon>Carnegiea</taxon>
    </lineage>
</organism>
<sequence>MLEMVKIKISRLVLIAAFLAIISKSNSQYRAPPAISVPAYPAPRPLCLSQFLLVNHACSKLPYALVPPASPTSPPPPSPSPPSPTAPSSPPSPSNGHRHGHHHRHRHGGDYQETPAEEECCRWLKEVDTKCVCDLLVYLPAFLAKPRHNYTVTVAQDCTVTYECPSRVSNLKSDEQSLTILCNLSSSEYV</sequence>
<accession>A0A9Q1KM56</accession>
<name>A0A9Q1KM56_9CARY</name>
<feature type="compositionally biased region" description="Pro residues" evidence="1">
    <location>
        <begin position="69"/>
        <end position="93"/>
    </location>
</feature>
<dbReference type="PANTHER" id="PTHR34377">
    <property type="entry name" value="TETRATRICOPEPTIDE REPEAT (TPR)-LIKE SUPERFAMILY PROTEIN"/>
    <property type="match status" value="1"/>
</dbReference>
<evidence type="ECO:0000313" key="2">
    <source>
        <dbReference type="EMBL" id="KAJ8445943.1"/>
    </source>
</evidence>
<evidence type="ECO:0000256" key="1">
    <source>
        <dbReference type="SAM" id="MobiDB-lite"/>
    </source>
</evidence>
<dbReference type="PANTHER" id="PTHR34377:SF3">
    <property type="entry name" value="TETRATRICOPEPTIDE REPEAT (TPR)-LIKE SUPERFAMILY PROTEIN"/>
    <property type="match status" value="1"/>
</dbReference>